<dbReference type="AlphaFoldDB" id="A0A9W9S2G2"/>
<dbReference type="EMBL" id="JAPZBU010000013">
    <property type="protein sequence ID" value="KAJ5369394.1"/>
    <property type="molecule type" value="Genomic_DNA"/>
</dbReference>
<evidence type="ECO:0000313" key="1">
    <source>
        <dbReference type="EMBL" id="KAJ5369394.1"/>
    </source>
</evidence>
<evidence type="ECO:0000313" key="2">
    <source>
        <dbReference type="Proteomes" id="UP001147747"/>
    </source>
</evidence>
<name>A0A9W9S2G2_9EURO</name>
<evidence type="ECO:0008006" key="3">
    <source>
        <dbReference type="Google" id="ProtNLM"/>
    </source>
</evidence>
<comment type="caution">
    <text evidence="1">The sequence shown here is derived from an EMBL/GenBank/DDBJ whole genome shotgun (WGS) entry which is preliminary data.</text>
</comment>
<proteinExistence type="predicted"/>
<gene>
    <name evidence="1" type="ORF">N7509_014006</name>
</gene>
<reference evidence="1" key="2">
    <citation type="journal article" date="2023" name="IMA Fungus">
        <title>Comparative genomic study of the Penicillium genus elucidates a diverse pangenome and 15 lateral gene transfer events.</title>
        <authorList>
            <person name="Petersen C."/>
            <person name="Sorensen T."/>
            <person name="Nielsen M.R."/>
            <person name="Sondergaard T.E."/>
            <person name="Sorensen J.L."/>
            <person name="Fitzpatrick D.A."/>
            <person name="Frisvad J.C."/>
            <person name="Nielsen K.L."/>
        </authorList>
    </citation>
    <scope>NUCLEOTIDE SEQUENCE</scope>
    <source>
        <strain evidence="1">IBT 29677</strain>
    </source>
</reference>
<protein>
    <recommendedName>
        <fullName evidence="3">Zn(2)-C6 fungal-type domain-containing protein</fullName>
    </recommendedName>
</protein>
<accession>A0A9W9S2G2</accession>
<keyword evidence="2" id="KW-1185">Reference proteome</keyword>
<reference evidence="1" key="1">
    <citation type="submission" date="2022-12" db="EMBL/GenBank/DDBJ databases">
        <authorList>
            <person name="Petersen C."/>
        </authorList>
    </citation>
    <scope>NUCLEOTIDE SEQUENCE</scope>
    <source>
        <strain evidence="1">IBT 29677</strain>
    </source>
</reference>
<sequence>MKPDTSVYCSTILLAFFKHQIPAYGNKMRSHQSLIGSSDSYSDRVYRKRSCAPCNRCRMKKCKLGQLQPTNTLSPCGRCEEDNTICAIGQMKRIHDKVYPKG</sequence>
<organism evidence="1 2">
    <name type="scientific">Penicillium cosmopolitanum</name>
    <dbReference type="NCBI Taxonomy" id="1131564"/>
    <lineage>
        <taxon>Eukaryota</taxon>
        <taxon>Fungi</taxon>
        <taxon>Dikarya</taxon>
        <taxon>Ascomycota</taxon>
        <taxon>Pezizomycotina</taxon>
        <taxon>Eurotiomycetes</taxon>
        <taxon>Eurotiomycetidae</taxon>
        <taxon>Eurotiales</taxon>
        <taxon>Aspergillaceae</taxon>
        <taxon>Penicillium</taxon>
    </lineage>
</organism>
<dbReference type="GeneID" id="81377623"/>
<dbReference type="Proteomes" id="UP001147747">
    <property type="component" value="Unassembled WGS sequence"/>
</dbReference>
<dbReference type="RefSeq" id="XP_056480632.1">
    <property type="nucleotide sequence ID" value="XM_056638643.1"/>
</dbReference>